<keyword evidence="5 8" id="KW-1133">Transmembrane helix</keyword>
<feature type="transmembrane region" description="Helical" evidence="8">
    <location>
        <begin position="40"/>
        <end position="57"/>
    </location>
</feature>
<comment type="subcellular location">
    <subcellularLocation>
        <location evidence="1 8">Membrane</location>
        <topology evidence="1 8">Multi-pass membrane protein</topology>
    </subcellularLocation>
</comment>
<dbReference type="EMBL" id="CP063135">
    <property type="protein sequence ID" value="QOU20074.1"/>
    <property type="molecule type" value="Genomic_DNA"/>
</dbReference>
<dbReference type="KEGG" id="bbrx:BRETT_004722"/>
<evidence type="ECO:0000313" key="10">
    <source>
        <dbReference type="Proteomes" id="UP000663131"/>
    </source>
</evidence>
<evidence type="ECO:0000256" key="3">
    <source>
        <dbReference type="ARBA" id="ARBA00019184"/>
    </source>
</evidence>
<dbReference type="OrthoDB" id="10009287at2759"/>
<dbReference type="AlphaFoldDB" id="A0A871R5L3"/>
<dbReference type="Proteomes" id="UP000663131">
    <property type="component" value="Chromosome 7"/>
</dbReference>
<protein>
    <recommendedName>
        <fullName evidence="3 8">Protein YOP1</fullName>
    </recommendedName>
</protein>
<gene>
    <name evidence="9" type="ORF">BRETT_004722</name>
</gene>
<accession>A0A871R5L3</accession>
<name>A0A871R5L3_DEKBR</name>
<evidence type="ECO:0000256" key="8">
    <source>
        <dbReference type="RuleBase" id="RU362006"/>
    </source>
</evidence>
<comment type="caution">
    <text evidence="8">Lacks conserved residue(s) required for the propagation of feature annotation.</text>
</comment>
<feature type="transmembrane region" description="Helical" evidence="8">
    <location>
        <begin position="122"/>
        <end position="145"/>
    </location>
</feature>
<dbReference type="Pfam" id="PF03134">
    <property type="entry name" value="TB2_DP1_HVA22"/>
    <property type="match status" value="1"/>
</dbReference>
<evidence type="ECO:0000256" key="5">
    <source>
        <dbReference type="ARBA" id="ARBA00022989"/>
    </source>
</evidence>
<keyword evidence="6 8" id="KW-0472">Membrane</keyword>
<reference evidence="9" key="2">
    <citation type="journal article" name="BMC Genomics">
        <title>New genome assemblies reveal patterns of domestication and adaptation across Brettanomyces (Dekkera) species.</title>
        <authorList>
            <person name="Roach M.J."/>
            <person name="Borneman A.R."/>
        </authorList>
    </citation>
    <scope>NUCLEOTIDE SEQUENCE</scope>
    <source>
        <strain evidence="9">UCD 2041</strain>
    </source>
</reference>
<evidence type="ECO:0000256" key="7">
    <source>
        <dbReference type="ARBA" id="ARBA00045873"/>
    </source>
</evidence>
<organism evidence="9 10">
    <name type="scientific">Dekkera bruxellensis</name>
    <name type="common">Brettanomyces custersii</name>
    <dbReference type="NCBI Taxonomy" id="5007"/>
    <lineage>
        <taxon>Eukaryota</taxon>
        <taxon>Fungi</taxon>
        <taxon>Dikarya</taxon>
        <taxon>Ascomycota</taxon>
        <taxon>Saccharomycotina</taxon>
        <taxon>Pichiomycetes</taxon>
        <taxon>Pichiales</taxon>
        <taxon>Pichiaceae</taxon>
        <taxon>Brettanomyces</taxon>
    </lineage>
</organism>
<evidence type="ECO:0000256" key="2">
    <source>
        <dbReference type="ARBA" id="ARBA00008573"/>
    </source>
</evidence>
<sequence>MDFKSVQDQLQGAFNAIDGNTRNIKVLDVFEQKTHLPRSYAVVAFGIVYLVMIFMNFGGIGELLSNIAGFMYPFYSSLKALETSSKDDDTRLLTYWVVFAFLNLIEFWSGAILYWIPAYFLFKTLFLVYLSSPVTNGAQVVYGLIIKPLGDKVLHTNSPEGPADNLMDKVQNKID</sequence>
<dbReference type="GeneID" id="64576645"/>
<proteinExistence type="inferred from homology"/>
<feature type="transmembrane region" description="Helical" evidence="8">
    <location>
        <begin position="93"/>
        <end position="116"/>
    </location>
</feature>
<evidence type="ECO:0000313" key="9">
    <source>
        <dbReference type="EMBL" id="QOU20074.1"/>
    </source>
</evidence>
<dbReference type="PANTHER" id="PTHR12300">
    <property type="entry name" value="HVA22-LIKE PROTEINS"/>
    <property type="match status" value="1"/>
</dbReference>
<dbReference type="PANTHER" id="PTHR12300:SF161">
    <property type="entry name" value="RECEPTOR EXPRESSION-ENHANCING PROTEIN"/>
    <property type="match status" value="1"/>
</dbReference>
<keyword evidence="4 8" id="KW-0812">Transmembrane</keyword>
<dbReference type="GO" id="GO:0016020">
    <property type="term" value="C:membrane"/>
    <property type="evidence" value="ECO:0007669"/>
    <property type="project" value="UniProtKB-SubCell"/>
</dbReference>
<evidence type="ECO:0000256" key="1">
    <source>
        <dbReference type="ARBA" id="ARBA00004141"/>
    </source>
</evidence>
<dbReference type="InterPro" id="IPR004345">
    <property type="entry name" value="TB2_DP1_HVA22"/>
</dbReference>
<dbReference type="RefSeq" id="XP_041136567.1">
    <property type="nucleotide sequence ID" value="XM_041283215.1"/>
</dbReference>
<comment type="similarity">
    <text evidence="2 8">Belongs to the DP1 family.</text>
</comment>
<reference evidence="9" key="1">
    <citation type="submission" date="2020-10" db="EMBL/GenBank/DDBJ databases">
        <authorList>
            <person name="Palmer J.M."/>
        </authorList>
    </citation>
    <scope>NUCLEOTIDE SEQUENCE</scope>
    <source>
        <strain evidence="9">UCD 2041</strain>
    </source>
</reference>
<evidence type="ECO:0000256" key="6">
    <source>
        <dbReference type="ARBA" id="ARBA00023136"/>
    </source>
</evidence>
<evidence type="ECO:0000256" key="4">
    <source>
        <dbReference type="ARBA" id="ARBA00022692"/>
    </source>
</evidence>
<comment type="function">
    <text evidence="7">Required to generate and maintain the structure of the tubular endoplasmic reticulum network and the vacuole. Induces high curvature in membranes and causes membrane tubule formation. Involved in membrane/vesicle trafficking.</text>
</comment>